<keyword evidence="7" id="KW-0808">Transferase</keyword>
<evidence type="ECO:0000256" key="1">
    <source>
        <dbReference type="ARBA" id="ARBA00004976"/>
    </source>
</evidence>
<evidence type="ECO:0000259" key="5">
    <source>
        <dbReference type="PROSITE" id="PS51831"/>
    </source>
</evidence>
<dbReference type="InterPro" id="IPR012676">
    <property type="entry name" value="TGS-like"/>
</dbReference>
<feature type="domain" description="ACT" evidence="4">
    <location>
        <begin position="676"/>
        <end position="750"/>
    </location>
</feature>
<dbReference type="Proteomes" id="UP000214355">
    <property type="component" value="Chromosome I"/>
</dbReference>
<proteinExistence type="inferred from homology"/>
<dbReference type="RefSeq" id="WP_091281602.1">
    <property type="nucleotide sequence ID" value="NZ_JABAPI010000017.1"/>
</dbReference>
<dbReference type="PROSITE" id="PS51671">
    <property type="entry name" value="ACT"/>
    <property type="match status" value="1"/>
</dbReference>
<dbReference type="GO" id="GO:0005886">
    <property type="term" value="C:plasma membrane"/>
    <property type="evidence" value="ECO:0007669"/>
    <property type="project" value="TreeGrafter"/>
</dbReference>
<dbReference type="Gene3D" id="1.10.3210.10">
    <property type="entry name" value="Hypothetical protein af1432"/>
    <property type="match status" value="1"/>
</dbReference>
<dbReference type="CDD" id="cd01668">
    <property type="entry name" value="TGS_RSH"/>
    <property type="match status" value="1"/>
</dbReference>
<dbReference type="GO" id="GO:0016301">
    <property type="term" value="F:kinase activity"/>
    <property type="evidence" value="ECO:0007669"/>
    <property type="project" value="UniProtKB-KW"/>
</dbReference>
<gene>
    <name evidence="7" type="ORF">SAMN04489737_1431</name>
</gene>
<dbReference type="InterPro" id="IPR004095">
    <property type="entry name" value="TGS"/>
</dbReference>
<dbReference type="InterPro" id="IPR045865">
    <property type="entry name" value="ACT-like_dom_sf"/>
</dbReference>
<keyword evidence="7" id="KW-0418">Kinase</keyword>
<dbReference type="OrthoDB" id="9805041at2"/>
<dbReference type="UniPathway" id="UPA00908">
    <property type="reaction ID" value="UER00884"/>
</dbReference>
<comment type="pathway">
    <text evidence="1">Purine metabolism; ppGpp biosynthesis; ppGpp from GTP: step 1/2.</text>
</comment>
<dbReference type="EMBL" id="LT629804">
    <property type="protein sequence ID" value="SDU81170.1"/>
    <property type="molecule type" value="Genomic_DNA"/>
</dbReference>
<comment type="function">
    <text evidence="3">In eubacteria ppGpp (guanosine 3'-diphosphate 5'-diphosphate) is a mediator of the stringent response that coordinates a variety of cellular activities in response to changes in nutritional abundance.</text>
</comment>
<evidence type="ECO:0000259" key="6">
    <source>
        <dbReference type="PROSITE" id="PS51880"/>
    </source>
</evidence>
<dbReference type="InterPro" id="IPR004811">
    <property type="entry name" value="RelA/Spo_fam"/>
</dbReference>
<dbReference type="InterPro" id="IPR045600">
    <property type="entry name" value="RelA/SpoT_AH_RIS"/>
</dbReference>
<dbReference type="Gene3D" id="3.30.70.260">
    <property type="match status" value="1"/>
</dbReference>
<dbReference type="FunFam" id="3.30.460.10:FF:000001">
    <property type="entry name" value="GTP pyrophosphokinase RelA"/>
    <property type="match status" value="1"/>
</dbReference>
<evidence type="ECO:0000259" key="4">
    <source>
        <dbReference type="PROSITE" id="PS51671"/>
    </source>
</evidence>
<feature type="domain" description="TGS" evidence="6">
    <location>
        <begin position="410"/>
        <end position="471"/>
    </location>
</feature>
<dbReference type="InterPro" id="IPR006674">
    <property type="entry name" value="HD_domain"/>
</dbReference>
<name>A0A1H2LJH7_9ACTO</name>
<dbReference type="Pfam" id="PF13328">
    <property type="entry name" value="HD_4"/>
    <property type="match status" value="1"/>
</dbReference>
<comment type="similarity">
    <text evidence="3">Belongs to the relA/spoT family.</text>
</comment>
<dbReference type="SUPFAM" id="SSF81271">
    <property type="entry name" value="TGS-like"/>
    <property type="match status" value="1"/>
</dbReference>
<dbReference type="PROSITE" id="PS51880">
    <property type="entry name" value="TGS"/>
    <property type="match status" value="1"/>
</dbReference>
<evidence type="ECO:0000256" key="3">
    <source>
        <dbReference type="RuleBase" id="RU003847"/>
    </source>
</evidence>
<dbReference type="GO" id="GO:0008728">
    <property type="term" value="F:GTP diphosphokinase activity"/>
    <property type="evidence" value="ECO:0007669"/>
    <property type="project" value="UniProtKB-EC"/>
</dbReference>
<feature type="domain" description="HD" evidence="5">
    <location>
        <begin position="66"/>
        <end position="163"/>
    </location>
</feature>
<dbReference type="InterPro" id="IPR003607">
    <property type="entry name" value="HD/PDEase_dom"/>
</dbReference>
<dbReference type="PANTHER" id="PTHR21262">
    <property type="entry name" value="GUANOSINE-3',5'-BIS DIPHOSPHATE 3'-PYROPHOSPHOHYDROLASE"/>
    <property type="match status" value="1"/>
</dbReference>
<dbReference type="InterPro" id="IPR012675">
    <property type="entry name" value="Beta-grasp_dom_sf"/>
</dbReference>
<dbReference type="InterPro" id="IPR002912">
    <property type="entry name" value="ACT_dom"/>
</dbReference>
<dbReference type="AlphaFoldDB" id="A0A1H2LJH7"/>
<dbReference type="Pfam" id="PF19296">
    <property type="entry name" value="RelA_AH_RIS"/>
    <property type="match status" value="1"/>
</dbReference>
<dbReference type="FunFam" id="3.10.20.30:FF:000002">
    <property type="entry name" value="GTP pyrophosphokinase (RelA/SpoT)"/>
    <property type="match status" value="1"/>
</dbReference>
<keyword evidence="8" id="KW-1185">Reference proteome</keyword>
<dbReference type="Pfam" id="PF04607">
    <property type="entry name" value="RelA_SpoT"/>
    <property type="match status" value="1"/>
</dbReference>
<dbReference type="PANTHER" id="PTHR21262:SF31">
    <property type="entry name" value="GTP PYROPHOSPHOKINASE"/>
    <property type="match status" value="1"/>
</dbReference>
<dbReference type="CDD" id="cd05399">
    <property type="entry name" value="NT_Rel-Spo_like"/>
    <property type="match status" value="1"/>
</dbReference>
<protein>
    <submittedName>
        <fullName evidence="7">GTP pyrophosphokinase</fullName>
    </submittedName>
</protein>
<dbReference type="STRING" id="131112.SAMN04489737_1431"/>
<sequence length="772" mass="86804">MSSHSHVPRVRSRLSWLGKKVTVPTILEPMMSIEATRLMDIDRLIHAYEVAEKLHRGVNRKSGEPYITHPVAVATILAELGLDEDTLVAALLHDTVEDTPYTIEELSAEFGPTVALLVDGVTKLEKVNYGEAAAAETVRKMIIAMAKDIRVLLIKLGDRLHNARTWRFVSQSSAQRKARETLEIFAPLAHRLGMNSIKWELEDLSFRILYPAVYSEIERMVRERAPERERFIEEVKATLKRELSKANVKCTITGRPKHYYSIYQKMILRGRDFEDIYDLVGVRVLVNEVQDCYTALGVANSAYTPIQGRIKDYIASPKFNLYQSIHTTVMGPAGRTVEIQIRTHEMHRRAEYGVAAHWRYKENPNAKSGDQPTSQEDTQLEWLRQLVDWQRDTADPSEFLDSLRYEMSKNKVYVFTPAGEVKELPAGSTPVDFAFAVHTEVGYRTVGAKVNDRLVTLDHELQSGDTVEIITSKSEDAAPSQGWSEFVATARARSKIKQWYSRSRKEENSDIGKDKLARAIRRRNEPVQRLMSHETLKAIAQDLNRTDVNDLYAAIGEGAVSAESVVRRLIASQGGNIGAEESMAEAVTPTRIQHRSEGNGSSAVIVASIEDTDVLVKLAKCCTPVPPDEIVGFVTRGKGISVHRADCPNVDSLKREPDRFIDIAWDSEADAVYLVQVQIEALDRRGLLADISRALAEHDVNMIAGTINTSSDRVAKSSFTFEMADPHHLERVLRELRKIEGVYDAYRITGNKKDDARLQRAAQTPIPRRNAN</sequence>
<accession>A0A1H2LJH7</accession>
<comment type="catalytic activity">
    <reaction evidence="2">
        <text>GTP + ATP = guanosine 3'-diphosphate 5'-triphosphate + AMP</text>
        <dbReference type="Rhea" id="RHEA:22088"/>
        <dbReference type="ChEBI" id="CHEBI:30616"/>
        <dbReference type="ChEBI" id="CHEBI:37565"/>
        <dbReference type="ChEBI" id="CHEBI:142410"/>
        <dbReference type="ChEBI" id="CHEBI:456215"/>
        <dbReference type="EC" id="2.7.6.5"/>
    </reaction>
</comment>
<dbReference type="InterPro" id="IPR033655">
    <property type="entry name" value="TGS_RelA/SpoT"/>
</dbReference>
<dbReference type="InterPro" id="IPR043519">
    <property type="entry name" value="NT_sf"/>
</dbReference>
<dbReference type="SUPFAM" id="SSF55021">
    <property type="entry name" value="ACT-like"/>
    <property type="match status" value="1"/>
</dbReference>
<dbReference type="SUPFAM" id="SSF109604">
    <property type="entry name" value="HD-domain/PDEase-like"/>
    <property type="match status" value="1"/>
</dbReference>
<dbReference type="CDD" id="cd00077">
    <property type="entry name" value="HDc"/>
    <property type="match status" value="1"/>
</dbReference>
<dbReference type="Pfam" id="PF13291">
    <property type="entry name" value="ACT_4"/>
    <property type="match status" value="1"/>
</dbReference>
<dbReference type="Gene3D" id="3.10.20.30">
    <property type="match status" value="1"/>
</dbReference>
<dbReference type="Gene3D" id="3.30.460.10">
    <property type="entry name" value="Beta Polymerase, domain 2"/>
    <property type="match status" value="1"/>
</dbReference>
<dbReference type="NCBIfam" id="TIGR00691">
    <property type="entry name" value="spoT_relA"/>
    <property type="match status" value="1"/>
</dbReference>
<dbReference type="Pfam" id="PF02824">
    <property type="entry name" value="TGS"/>
    <property type="match status" value="1"/>
</dbReference>
<evidence type="ECO:0000256" key="2">
    <source>
        <dbReference type="ARBA" id="ARBA00048244"/>
    </source>
</evidence>
<dbReference type="SUPFAM" id="SSF81301">
    <property type="entry name" value="Nucleotidyltransferase"/>
    <property type="match status" value="1"/>
</dbReference>
<reference evidence="8" key="1">
    <citation type="submission" date="2016-10" db="EMBL/GenBank/DDBJ databases">
        <authorList>
            <person name="Varghese N."/>
            <person name="Submissions S."/>
        </authorList>
    </citation>
    <scope>NUCLEOTIDE SEQUENCE [LARGE SCALE GENOMIC DNA]</scope>
    <source>
        <strain evidence="8">DSM 10002</strain>
    </source>
</reference>
<dbReference type="CDD" id="cd04876">
    <property type="entry name" value="ACT_RelA-SpoT"/>
    <property type="match status" value="1"/>
</dbReference>
<dbReference type="SMART" id="SM00471">
    <property type="entry name" value="HDc"/>
    <property type="match status" value="1"/>
</dbReference>
<evidence type="ECO:0000313" key="8">
    <source>
        <dbReference type="Proteomes" id="UP000214355"/>
    </source>
</evidence>
<dbReference type="GO" id="GO:0015970">
    <property type="term" value="P:guanosine tetraphosphate biosynthetic process"/>
    <property type="evidence" value="ECO:0007669"/>
    <property type="project" value="UniProtKB-UniPathway"/>
</dbReference>
<organism evidence="7 8">
    <name type="scientific">Arcanobacterium phocae</name>
    <dbReference type="NCBI Taxonomy" id="131112"/>
    <lineage>
        <taxon>Bacteria</taxon>
        <taxon>Bacillati</taxon>
        <taxon>Actinomycetota</taxon>
        <taxon>Actinomycetes</taxon>
        <taxon>Actinomycetales</taxon>
        <taxon>Actinomycetaceae</taxon>
        <taxon>Arcanobacterium</taxon>
    </lineage>
</organism>
<dbReference type="FunFam" id="1.10.3210.10:FF:000001">
    <property type="entry name" value="GTP pyrophosphokinase RelA"/>
    <property type="match status" value="1"/>
</dbReference>
<dbReference type="GeneID" id="65345161"/>
<dbReference type="InterPro" id="IPR007685">
    <property type="entry name" value="RelA_SpoT"/>
</dbReference>
<dbReference type="SMART" id="SM00954">
    <property type="entry name" value="RelA_SpoT"/>
    <property type="match status" value="1"/>
</dbReference>
<evidence type="ECO:0000313" key="7">
    <source>
        <dbReference type="EMBL" id="SDU81170.1"/>
    </source>
</evidence>
<dbReference type="PROSITE" id="PS51831">
    <property type="entry name" value="HD"/>
    <property type="match status" value="1"/>
</dbReference>